<proteinExistence type="predicted"/>
<keyword evidence="1" id="KW-0812">Transmembrane</keyword>
<dbReference type="STRING" id="984486.A0A1E3QU31"/>
<dbReference type="Proteomes" id="UP000094336">
    <property type="component" value="Unassembled WGS sequence"/>
</dbReference>
<name>A0A1E3QU31_9ASCO</name>
<dbReference type="GeneID" id="30146178"/>
<dbReference type="RefSeq" id="XP_018986529.1">
    <property type="nucleotide sequence ID" value="XM_019128325.1"/>
</dbReference>
<dbReference type="PRINTS" id="PR00111">
    <property type="entry name" value="ABHYDROLASE"/>
</dbReference>
<dbReference type="GO" id="GO:0016020">
    <property type="term" value="C:membrane"/>
    <property type="evidence" value="ECO:0007669"/>
    <property type="project" value="TreeGrafter"/>
</dbReference>
<keyword evidence="4" id="KW-1185">Reference proteome</keyword>
<dbReference type="InterPro" id="IPR022742">
    <property type="entry name" value="Hydrolase_4"/>
</dbReference>
<gene>
    <name evidence="3" type="ORF">BABINDRAFT_160593</name>
</gene>
<dbReference type="PANTHER" id="PTHR12277:SF81">
    <property type="entry name" value="PROTEIN ABHD13"/>
    <property type="match status" value="1"/>
</dbReference>
<dbReference type="InterPro" id="IPR029058">
    <property type="entry name" value="AB_hydrolase_fold"/>
</dbReference>
<evidence type="ECO:0000256" key="1">
    <source>
        <dbReference type="SAM" id="Phobius"/>
    </source>
</evidence>
<dbReference type="AlphaFoldDB" id="A0A1E3QU31"/>
<dbReference type="GO" id="GO:0008474">
    <property type="term" value="F:palmitoyl-(protein) hydrolase activity"/>
    <property type="evidence" value="ECO:0007669"/>
    <property type="project" value="TreeGrafter"/>
</dbReference>
<feature type="transmembrane region" description="Helical" evidence="1">
    <location>
        <begin position="12"/>
        <end position="37"/>
    </location>
</feature>
<keyword evidence="1" id="KW-0472">Membrane</keyword>
<dbReference type="OrthoDB" id="10249433at2759"/>
<feature type="domain" description="Serine aminopeptidase S33" evidence="2">
    <location>
        <begin position="89"/>
        <end position="217"/>
    </location>
</feature>
<dbReference type="PANTHER" id="PTHR12277">
    <property type="entry name" value="ALPHA/BETA HYDROLASE DOMAIN-CONTAINING PROTEIN"/>
    <property type="match status" value="1"/>
</dbReference>
<evidence type="ECO:0000313" key="4">
    <source>
        <dbReference type="Proteomes" id="UP000094336"/>
    </source>
</evidence>
<evidence type="ECO:0000313" key="3">
    <source>
        <dbReference type="EMBL" id="ODQ81201.1"/>
    </source>
</evidence>
<dbReference type="InterPro" id="IPR000073">
    <property type="entry name" value="AB_hydrolase_1"/>
</dbReference>
<organism evidence="3 4">
    <name type="scientific">Babjeviella inositovora NRRL Y-12698</name>
    <dbReference type="NCBI Taxonomy" id="984486"/>
    <lineage>
        <taxon>Eukaryota</taxon>
        <taxon>Fungi</taxon>
        <taxon>Dikarya</taxon>
        <taxon>Ascomycota</taxon>
        <taxon>Saccharomycotina</taxon>
        <taxon>Pichiomycetes</taxon>
        <taxon>Serinales incertae sedis</taxon>
        <taxon>Babjeviella</taxon>
    </lineage>
</organism>
<dbReference type="EMBL" id="KV454428">
    <property type="protein sequence ID" value="ODQ81201.1"/>
    <property type="molecule type" value="Genomic_DNA"/>
</dbReference>
<accession>A0A1E3QU31</accession>
<sequence>MSVNTLIDLSKKLFAVAASVAVVGLLGVYKLQLFLVYPSSLNNARNVLDTPDAYDLPYDDVSLTTPDGETLHAFAIRQNADSATYTNKTIVMLSPNAGNIGNYLPIARLFYDFGYNVFIYSYRGYGKSTGTASEKGLKLDADTAMEFLAQDIQFSQSSIVLYGRSLGGAVSIYLASKHPQAIAGVVLENTFLCLPKVVPHIFPVLARFAFMLHQRWPSEEIVGSVPLHIPFLFMNGLKDEIVPPSHMQLLYELCLADVKEIHKFANGYHNDTLSQPEYWEIVHDFIKMKVNPIGH</sequence>
<dbReference type="SUPFAM" id="SSF53474">
    <property type="entry name" value="alpha/beta-Hydrolases"/>
    <property type="match status" value="1"/>
</dbReference>
<dbReference type="Pfam" id="PF12146">
    <property type="entry name" value="Hydrolase_4"/>
    <property type="match status" value="1"/>
</dbReference>
<keyword evidence="1" id="KW-1133">Transmembrane helix</keyword>
<reference evidence="4" key="1">
    <citation type="submission" date="2016-05" db="EMBL/GenBank/DDBJ databases">
        <title>Comparative genomics of biotechnologically important yeasts.</title>
        <authorList>
            <consortium name="DOE Joint Genome Institute"/>
            <person name="Riley R."/>
            <person name="Haridas S."/>
            <person name="Wolfe K.H."/>
            <person name="Lopes M.R."/>
            <person name="Hittinger C.T."/>
            <person name="Goker M."/>
            <person name="Salamov A."/>
            <person name="Wisecaver J."/>
            <person name="Long T.M."/>
            <person name="Aerts A.L."/>
            <person name="Barry K."/>
            <person name="Choi C."/>
            <person name="Clum A."/>
            <person name="Coughlan A.Y."/>
            <person name="Deshpande S."/>
            <person name="Douglass A.P."/>
            <person name="Hanson S.J."/>
            <person name="Klenk H.-P."/>
            <person name="Labutti K."/>
            <person name="Lapidus A."/>
            <person name="Lindquist E."/>
            <person name="Lipzen A."/>
            <person name="Meier-Kolthoff J.P."/>
            <person name="Ohm R.A."/>
            <person name="Otillar R.P."/>
            <person name="Pangilinan J."/>
            <person name="Peng Y."/>
            <person name="Rokas A."/>
            <person name="Rosa C.A."/>
            <person name="Scheuner C."/>
            <person name="Sibirny A.A."/>
            <person name="Slot J.C."/>
            <person name="Stielow J.B."/>
            <person name="Sun H."/>
            <person name="Kurtzman C.P."/>
            <person name="Blackwell M."/>
            <person name="Grigoriev I.V."/>
            <person name="Jeffries T.W."/>
        </authorList>
    </citation>
    <scope>NUCLEOTIDE SEQUENCE [LARGE SCALE GENOMIC DNA]</scope>
    <source>
        <strain evidence="4">NRRL Y-12698</strain>
    </source>
</reference>
<evidence type="ECO:0000259" key="2">
    <source>
        <dbReference type="Pfam" id="PF12146"/>
    </source>
</evidence>
<protein>
    <recommendedName>
        <fullName evidence="2">Serine aminopeptidase S33 domain-containing protein</fullName>
    </recommendedName>
</protein>
<dbReference type="Gene3D" id="3.40.50.1820">
    <property type="entry name" value="alpha/beta hydrolase"/>
    <property type="match status" value="1"/>
</dbReference>